<proteinExistence type="predicted"/>
<comment type="caution">
    <text evidence="1">The sequence shown here is derived from an EMBL/GenBank/DDBJ whole genome shotgun (WGS) entry which is preliminary data.</text>
</comment>
<sequence length="135" mass="15299">MQDWPREVAARGYLFTLEQFEDLVAQEMYREPGAMRIDLDAVVRDGAVRLGEGRYETVVYLGERAGYPMLTCTASWDPASVELRRPAPRYLKMLADGLRESHGWTAERIHTYLGGLPGVRGLWDIGELRELIDAA</sequence>
<name>A0ABW6S7W0_9NOCA</name>
<reference evidence="1 2" key="1">
    <citation type="submission" date="2024-10" db="EMBL/GenBank/DDBJ databases">
        <title>The Natural Products Discovery Center: Release of the First 8490 Sequenced Strains for Exploring Actinobacteria Biosynthetic Diversity.</title>
        <authorList>
            <person name="Kalkreuter E."/>
            <person name="Kautsar S.A."/>
            <person name="Yang D."/>
            <person name="Bader C.D."/>
            <person name="Teijaro C.N."/>
            <person name="Fluegel L."/>
            <person name="Davis C.M."/>
            <person name="Simpson J.R."/>
            <person name="Lauterbach L."/>
            <person name="Steele A.D."/>
            <person name="Gui C."/>
            <person name="Meng S."/>
            <person name="Li G."/>
            <person name="Viehrig K."/>
            <person name="Ye F."/>
            <person name="Su P."/>
            <person name="Kiefer A.F."/>
            <person name="Nichols A."/>
            <person name="Cepeda A.J."/>
            <person name="Yan W."/>
            <person name="Fan B."/>
            <person name="Jiang Y."/>
            <person name="Adhikari A."/>
            <person name="Zheng C.-J."/>
            <person name="Schuster L."/>
            <person name="Cowan T.M."/>
            <person name="Smanski M.J."/>
            <person name="Chevrette M.G."/>
            <person name="De Carvalho L.P.S."/>
            <person name="Shen B."/>
        </authorList>
    </citation>
    <scope>NUCLEOTIDE SEQUENCE [LARGE SCALE GENOMIC DNA]</scope>
    <source>
        <strain evidence="1 2">NPDC002593</strain>
    </source>
</reference>
<organism evidence="1 2">
    <name type="scientific">Nocardia jiangxiensis</name>
    <dbReference type="NCBI Taxonomy" id="282685"/>
    <lineage>
        <taxon>Bacteria</taxon>
        <taxon>Bacillati</taxon>
        <taxon>Actinomycetota</taxon>
        <taxon>Actinomycetes</taxon>
        <taxon>Mycobacteriales</taxon>
        <taxon>Nocardiaceae</taxon>
        <taxon>Nocardia</taxon>
    </lineage>
</organism>
<gene>
    <name evidence="1" type="ORF">ACFYXQ_28310</name>
</gene>
<keyword evidence="2" id="KW-1185">Reference proteome</keyword>
<dbReference type="Proteomes" id="UP001601992">
    <property type="component" value="Unassembled WGS sequence"/>
</dbReference>
<evidence type="ECO:0000313" key="2">
    <source>
        <dbReference type="Proteomes" id="UP001601992"/>
    </source>
</evidence>
<dbReference type="Gene3D" id="3.10.490.10">
    <property type="entry name" value="Gamma-glutamyl cyclotransferase-like"/>
    <property type="match status" value="1"/>
</dbReference>
<evidence type="ECO:0000313" key="1">
    <source>
        <dbReference type="EMBL" id="MFF3571688.1"/>
    </source>
</evidence>
<accession>A0ABW6S7W0</accession>
<dbReference type="RefSeq" id="WP_245568047.1">
    <property type="nucleotide sequence ID" value="NZ_JBIAQY010000011.1"/>
</dbReference>
<protein>
    <submittedName>
        <fullName evidence="1">Uncharacterized protein</fullName>
    </submittedName>
</protein>
<dbReference type="EMBL" id="JBIAQY010000011">
    <property type="protein sequence ID" value="MFF3571688.1"/>
    <property type="molecule type" value="Genomic_DNA"/>
</dbReference>